<dbReference type="InterPro" id="IPR011990">
    <property type="entry name" value="TPR-like_helical_dom_sf"/>
</dbReference>
<evidence type="ECO:0000313" key="1">
    <source>
        <dbReference type="EMBL" id="SEL80509.1"/>
    </source>
</evidence>
<proteinExistence type="predicted"/>
<dbReference type="OrthoDB" id="7011433at2"/>
<accession>A0A1H7T7L1</accession>
<evidence type="ECO:0000313" key="2">
    <source>
        <dbReference type="Proteomes" id="UP000185766"/>
    </source>
</evidence>
<evidence type="ECO:0008006" key="3">
    <source>
        <dbReference type="Google" id="ProtNLM"/>
    </source>
</evidence>
<reference evidence="1 2" key="1">
    <citation type="submission" date="2016-10" db="EMBL/GenBank/DDBJ databases">
        <authorList>
            <person name="de Groot N.N."/>
        </authorList>
    </citation>
    <scope>NUCLEOTIDE SEQUENCE [LARGE SCALE GENOMIC DNA]</scope>
    <source>
        <strain evidence="1 2">JCM 19513</strain>
    </source>
</reference>
<name>A0A1H7T7L1_9GAMM</name>
<dbReference type="EMBL" id="FOAS01000024">
    <property type="protein sequence ID" value="SEL80509.1"/>
    <property type="molecule type" value="Genomic_DNA"/>
</dbReference>
<dbReference type="Gene3D" id="1.25.40.10">
    <property type="entry name" value="Tetratricopeptide repeat domain"/>
    <property type="match status" value="1"/>
</dbReference>
<keyword evidence="2" id="KW-1185">Reference proteome</keyword>
<dbReference type="STRING" id="1429083.GCA_001885685_02468"/>
<organism evidence="1 2">
    <name type="scientific">Atopomonas hussainii</name>
    <dbReference type="NCBI Taxonomy" id="1429083"/>
    <lineage>
        <taxon>Bacteria</taxon>
        <taxon>Pseudomonadati</taxon>
        <taxon>Pseudomonadota</taxon>
        <taxon>Gammaproteobacteria</taxon>
        <taxon>Pseudomonadales</taxon>
        <taxon>Pseudomonadaceae</taxon>
        <taxon>Atopomonas</taxon>
    </lineage>
</organism>
<dbReference type="RefSeq" id="WP_071871686.1">
    <property type="nucleotide sequence ID" value="NZ_FOAS01000024.1"/>
</dbReference>
<protein>
    <recommendedName>
        <fullName evidence="3">Tetratricopeptide repeat protein</fullName>
    </recommendedName>
</protein>
<sequence length="127" mass="14622">MRIFCLVATALLISGCMRWSLDRYLDSAYEAYELGDCAKVRLLLSQADREARSRPYMQPEISLLRGQCLEREGLYADARETYQYIISRYPVSEYAYRAKARLQTLDQLGYGVGARTIPQPVPKPEMK</sequence>
<dbReference type="AlphaFoldDB" id="A0A1H7T7L1"/>
<gene>
    <name evidence="1" type="ORF">SAMN05216214_12417</name>
</gene>
<dbReference type="Proteomes" id="UP000185766">
    <property type="component" value="Unassembled WGS sequence"/>
</dbReference>
<dbReference type="PROSITE" id="PS51257">
    <property type="entry name" value="PROKAR_LIPOPROTEIN"/>
    <property type="match status" value="1"/>
</dbReference>